<dbReference type="STRING" id="1661398.A0A482VPP2"/>
<dbReference type="PANTHER" id="PTHR33480">
    <property type="entry name" value="SET DOMAIN-CONTAINING PROTEIN-RELATED"/>
    <property type="match status" value="1"/>
</dbReference>
<evidence type="ECO:0000313" key="2">
    <source>
        <dbReference type="Proteomes" id="UP000292052"/>
    </source>
</evidence>
<feature type="non-terminal residue" evidence="1">
    <location>
        <position position="1"/>
    </location>
</feature>
<name>A0A482VPP2_ASBVE</name>
<proteinExistence type="predicted"/>
<dbReference type="PANTHER" id="PTHR33480:SF1">
    <property type="entry name" value="TYR RECOMBINASE DOMAIN-CONTAINING PROTEIN"/>
    <property type="match status" value="1"/>
</dbReference>
<comment type="caution">
    <text evidence="1">The sequence shown here is derived from an EMBL/GenBank/DDBJ whole genome shotgun (WGS) entry which is preliminary data.</text>
</comment>
<reference evidence="1 2" key="1">
    <citation type="submission" date="2017-03" db="EMBL/GenBank/DDBJ databases">
        <title>Genome of the blue death feigning beetle - Asbolus verrucosus.</title>
        <authorList>
            <person name="Rider S.D."/>
        </authorList>
    </citation>
    <scope>NUCLEOTIDE SEQUENCE [LARGE SCALE GENOMIC DNA]</scope>
    <source>
        <strain evidence="1">Butters</strain>
        <tissue evidence="1">Head and leg muscle</tissue>
    </source>
</reference>
<accession>A0A482VPP2</accession>
<dbReference type="AlphaFoldDB" id="A0A482VPP2"/>
<keyword evidence="2" id="KW-1185">Reference proteome</keyword>
<gene>
    <name evidence="1" type="ORF">BDFB_012835</name>
</gene>
<protein>
    <submittedName>
        <fullName evidence="1">Uncharacterized protein</fullName>
    </submittedName>
</protein>
<evidence type="ECO:0000313" key="1">
    <source>
        <dbReference type="EMBL" id="RZC34640.1"/>
    </source>
</evidence>
<dbReference type="Proteomes" id="UP000292052">
    <property type="component" value="Unassembled WGS sequence"/>
</dbReference>
<dbReference type="OrthoDB" id="6753065at2759"/>
<sequence>LKELLYPKNFENISAARNLVGYDPIKKTFKSPSLAIHLGTSLKTICDELTHLILMDTQGFRCTTSTNTEEWLKNVKNFKKLVESRWNIELASLAQKDLHEKRWSKPSLLPLIDDVKLFRDECLRMAKNCDETFLKQKDDQKTYKLMVNVTSALLIRFNRCIGDVQFLKIAAYTSDQRNNYADSENALTGTEKMLTRQYKRVLNSGKGSRTVVTLVLQIIENFINVLLKNRHK</sequence>
<dbReference type="EMBL" id="QDEB01078273">
    <property type="protein sequence ID" value="RZC34640.1"/>
    <property type="molecule type" value="Genomic_DNA"/>
</dbReference>
<organism evidence="1 2">
    <name type="scientific">Asbolus verrucosus</name>
    <name type="common">Desert ironclad beetle</name>
    <dbReference type="NCBI Taxonomy" id="1661398"/>
    <lineage>
        <taxon>Eukaryota</taxon>
        <taxon>Metazoa</taxon>
        <taxon>Ecdysozoa</taxon>
        <taxon>Arthropoda</taxon>
        <taxon>Hexapoda</taxon>
        <taxon>Insecta</taxon>
        <taxon>Pterygota</taxon>
        <taxon>Neoptera</taxon>
        <taxon>Endopterygota</taxon>
        <taxon>Coleoptera</taxon>
        <taxon>Polyphaga</taxon>
        <taxon>Cucujiformia</taxon>
        <taxon>Tenebrionidae</taxon>
        <taxon>Pimeliinae</taxon>
        <taxon>Asbolus</taxon>
    </lineage>
</organism>